<evidence type="ECO:0000313" key="1">
    <source>
        <dbReference type="EMBL" id="ENY69160.1"/>
    </source>
</evidence>
<dbReference type="AlphaFoldDB" id="N9TSW5"/>
<dbReference type="RefSeq" id="WP_004423777.1">
    <property type="nucleotide sequence ID" value="NZ_AORI01000005.1"/>
</dbReference>
<keyword evidence="2" id="KW-1185">Reference proteome</keyword>
<accession>N9TSW5</accession>
<dbReference type="STRING" id="1188233.MAU_2020"/>
<comment type="caution">
    <text evidence="1">The sequence shown here is derived from an EMBL/GenBank/DDBJ whole genome shotgun (WGS) entry which is preliminary data.</text>
</comment>
<reference evidence="1 2" key="1">
    <citation type="journal article" date="2013" name="Genome Announc.">
        <title>Draft Genome Sequences of Mycoplasma auris and Mycoplasma yeatsii, Two Species of the Ear Canal of Caprinae.</title>
        <authorList>
            <person name="Dordet-Frisoni E."/>
            <person name="Baranowski E."/>
            <person name="Barre A."/>
            <person name="Blanchard A."/>
            <person name="Breton M."/>
            <person name="Couture C."/>
            <person name="Dupuy V."/>
            <person name="Gaurivaud P."/>
            <person name="Jacob D."/>
            <person name="Lemaitre C."/>
            <person name="Manso-Silvan L."/>
            <person name="Nikolski M."/>
            <person name="Nouvel L.X."/>
            <person name="Poumarat F."/>
            <person name="Sirand-Pugnet P."/>
            <person name="Thebault P."/>
            <person name="Theil S."/>
            <person name="Thiaucourt F."/>
            <person name="Citti C."/>
            <person name="Tardy F."/>
        </authorList>
    </citation>
    <scope>NUCLEOTIDE SEQUENCE [LARGE SCALE GENOMIC DNA]</scope>
    <source>
        <strain evidence="1 2">15026</strain>
    </source>
</reference>
<proteinExistence type="predicted"/>
<protein>
    <submittedName>
        <fullName evidence="1">Uncharacterized protein</fullName>
    </submittedName>
</protein>
<dbReference type="EMBL" id="AORI01000005">
    <property type="protein sequence ID" value="ENY69160.1"/>
    <property type="molecule type" value="Genomic_DNA"/>
</dbReference>
<gene>
    <name evidence="1" type="ORF">MAU_2020</name>
</gene>
<name>N9TSW5_9BACT</name>
<organism evidence="1 2">
    <name type="scientific">Metamycoplasma auris 15026</name>
    <dbReference type="NCBI Taxonomy" id="1188233"/>
    <lineage>
        <taxon>Bacteria</taxon>
        <taxon>Bacillati</taxon>
        <taxon>Mycoplasmatota</taxon>
        <taxon>Mycoplasmoidales</taxon>
        <taxon>Metamycoplasmataceae</taxon>
        <taxon>Metamycoplasma</taxon>
    </lineage>
</organism>
<evidence type="ECO:0000313" key="2">
    <source>
        <dbReference type="Proteomes" id="UP000013131"/>
    </source>
</evidence>
<sequence>MFNPKKDWTIEFAYQWNSILIFKQLFNYFFMSSFHIKLDIDKYLINLIFVFFKKLLAINLKIK</sequence>
<dbReference type="PATRIC" id="fig|1188233.3.peg.204"/>
<dbReference type="Proteomes" id="UP000013131">
    <property type="component" value="Unassembled WGS sequence"/>
</dbReference>